<proteinExistence type="predicted"/>
<evidence type="ECO:0000313" key="1">
    <source>
        <dbReference type="EMBL" id="SDP36363.1"/>
    </source>
</evidence>
<reference evidence="1 2" key="1">
    <citation type="submission" date="2016-10" db="EMBL/GenBank/DDBJ databases">
        <authorList>
            <person name="de Groot N.N."/>
        </authorList>
    </citation>
    <scope>NUCLEOTIDE SEQUENCE [LARGE SCALE GENOMIC DNA]</scope>
    <source>
        <strain evidence="1 2">StLB037</strain>
    </source>
</reference>
<evidence type="ECO:0000313" key="2">
    <source>
        <dbReference type="Proteomes" id="UP000186456"/>
    </source>
</evidence>
<dbReference type="EMBL" id="FNJN01000008">
    <property type="protein sequence ID" value="SDP36363.1"/>
    <property type="molecule type" value="Genomic_DNA"/>
</dbReference>
<dbReference type="AlphaFoldDB" id="A0A1H0S3M8"/>
<protein>
    <submittedName>
        <fullName evidence="1">Uncharacterized protein</fullName>
    </submittedName>
</protein>
<gene>
    <name evidence="1" type="ORF">SAMN04487788_3179</name>
</gene>
<organism evidence="1 2">
    <name type="scientific">Microbacterium testaceum (strain StLB037)</name>
    <dbReference type="NCBI Taxonomy" id="979556"/>
    <lineage>
        <taxon>Bacteria</taxon>
        <taxon>Bacillati</taxon>
        <taxon>Actinomycetota</taxon>
        <taxon>Actinomycetes</taxon>
        <taxon>Micrococcales</taxon>
        <taxon>Microbacteriaceae</taxon>
        <taxon>Microbacterium</taxon>
    </lineage>
</organism>
<accession>A0A1H0S3M8</accession>
<name>A0A1H0S3M8_MICTS</name>
<sequence>MELHPYALLGHQASGWMSGYLWARDLNLDYVGSALPEDTDGVFALASDAESVEVRKRAIVRLPATEDERDDTSVGILRSHVDRARKKRPATAIEFRLPLDHPRFDHTPASEVLRSAVLDGSLGAELQRLEAGGDYVAVHVRRPARENEIGPNTHPDRWLTSEWYADLIVRIRALDELSRLPIRVYSLGDPKSFAPLSEVAGVHLHLNGERDRDFVELSAARLLVAAPSSFSFNAALVSRGAVLARAPWWHHIPDAGRWTHMGGSGSFSEPSLKRALAESAALRLRNVEEN</sequence>
<dbReference type="Proteomes" id="UP000186456">
    <property type="component" value="Unassembled WGS sequence"/>
</dbReference>